<proteinExistence type="predicted"/>
<evidence type="ECO:0000313" key="3">
    <source>
        <dbReference type="Proteomes" id="UP001162640"/>
    </source>
</evidence>
<organism evidence="2 3">
    <name type="scientific">Triparma laevis f. inornata</name>
    <dbReference type="NCBI Taxonomy" id="1714386"/>
    <lineage>
        <taxon>Eukaryota</taxon>
        <taxon>Sar</taxon>
        <taxon>Stramenopiles</taxon>
        <taxon>Ochrophyta</taxon>
        <taxon>Bolidophyceae</taxon>
        <taxon>Parmales</taxon>
        <taxon>Triparmaceae</taxon>
        <taxon>Triparma</taxon>
    </lineage>
</organism>
<protein>
    <recommendedName>
        <fullName evidence="4">Sfi1 spindle body domain-containing protein</fullName>
    </recommendedName>
</protein>
<evidence type="ECO:0008006" key="4">
    <source>
        <dbReference type="Google" id="ProtNLM"/>
    </source>
</evidence>
<evidence type="ECO:0000313" key="2">
    <source>
        <dbReference type="EMBL" id="GMH93246.1"/>
    </source>
</evidence>
<reference evidence="3" key="1">
    <citation type="journal article" date="2023" name="Commun. Biol.">
        <title>Genome analysis of Parmales, the sister group of diatoms, reveals the evolutionary specialization of diatoms from phago-mixotrophs to photoautotrophs.</title>
        <authorList>
            <person name="Ban H."/>
            <person name="Sato S."/>
            <person name="Yoshikawa S."/>
            <person name="Yamada K."/>
            <person name="Nakamura Y."/>
            <person name="Ichinomiya M."/>
            <person name="Sato N."/>
            <person name="Blanc-Mathieu R."/>
            <person name="Endo H."/>
            <person name="Kuwata A."/>
            <person name="Ogata H."/>
        </authorList>
    </citation>
    <scope>NUCLEOTIDE SEQUENCE [LARGE SCALE GENOMIC DNA]</scope>
</reference>
<accession>A0A9W7BMT3</accession>
<comment type="caution">
    <text evidence="2">The sequence shown here is derived from an EMBL/GenBank/DDBJ whole genome shotgun (WGS) entry which is preliminary data.</text>
</comment>
<name>A0A9W7BMT3_9STRA</name>
<gene>
    <name evidence="2" type="ORF">TL16_g12576</name>
</gene>
<dbReference type="EMBL" id="BLQM01000518">
    <property type="protein sequence ID" value="GMH93246.1"/>
    <property type="molecule type" value="Genomic_DNA"/>
</dbReference>
<dbReference type="AlphaFoldDB" id="A0A9W7BMT3"/>
<dbReference type="Proteomes" id="UP001162640">
    <property type="component" value="Unassembled WGS sequence"/>
</dbReference>
<sequence length="566" mass="65164">MPSRGRLLKIGTGRHARQFGAGKPMKTLAEQLHPSDSESDDGDGTLDPNIWSDCFTASQTTRASKQQLQHSEDIHAYAYNRLKPSEFSISDTESDDSLDETLPLVSDMLMRPYMINQVMTSSAAKQADLMEYMESSGTNTSLYNKSRRYLVSSSIDFKFKDHHGRRVTYASNGDDARAYNRSLGKWVLGCRNILVQHNNMDNLSRQEQIAVARGFFVRLVIRRWHAVARKYGKFRRVMTKFFTAQRFKQWRETARLITMGDLFVGSILRSFYKKGFMKLNAHRIACKALQIMQLRSGNTMKINFTAWKAYLTLEERENARCDLHAKVNLMKRVFKKWVYEVKIRMIFVKAMRRIQASQIAPGFDRWRMVSDWIAFEQKFWGTAVETAVKKSYMRWAARTWWEKCVFRRKLKKVLKGLFKSSEVGLMTWGFGKLRPIKKRPEWKPKKLGFCKCVYALTHGGHCTCSWDLHFTKRLKNFNSLAESADTLLVSQRNAGRKFEVDYDEGLAASYDSNATTVVGLSNPNFLSSSFNASTGTVGQYDLNGRRIRRKKKGPSIVGGKKLKIPT</sequence>
<evidence type="ECO:0000256" key="1">
    <source>
        <dbReference type="SAM" id="MobiDB-lite"/>
    </source>
</evidence>
<feature type="region of interest" description="Disordered" evidence="1">
    <location>
        <begin position="12"/>
        <end position="48"/>
    </location>
</feature>